<evidence type="ECO:0000313" key="1">
    <source>
        <dbReference type="EMBL" id="OPA74798.1"/>
    </source>
</evidence>
<accession>A0A1T2X4H3</accession>
<sequence>MLVLSGCDLTKDPRSLMSIPRLPEDKENLKSLIMAQLPEGASIIRPTNIKDTSAIRIADLNNDGVSEAVVFYRTPDQAVRIHGMIWESDGTTWKKKLVFDGEGLELDSFDLVDIMHDGKVELVVGYSSGDTEVQKGLIVYSYEDDQLQKVFEKSYTNYVINDLNGDGKFEISILTFKPNQIAELTSIQYNEHVNKFEPLSTLQLEPNVTGYYNVITGMVAENVQGIVLDVGVGAHSAYTDVVIMKNNTLTKVLSSEETYKPYATISSDENKDGIIEIAMLETPYGWEDIALSSIPWFITYHRWDGEHGLKFVFEQYRDLQDRFYFNFPAEWHHKVTISIDSKLEEYLNFINIETGETMAEIRFFSLSAWERNHEGFKLLARTEEKVIGLRSTVDLNAGKGKVEITPVVSMK</sequence>
<keyword evidence="2" id="KW-1185">Reference proteome</keyword>
<comment type="caution">
    <text evidence="1">The sequence shown here is derived from an EMBL/GenBank/DDBJ whole genome shotgun (WGS) entry which is preliminary data.</text>
</comment>
<dbReference type="AlphaFoldDB" id="A0A1T2X4H3"/>
<name>A0A1T2X4H3_9BACL</name>
<proteinExistence type="predicted"/>
<dbReference type="Proteomes" id="UP000190188">
    <property type="component" value="Unassembled WGS sequence"/>
</dbReference>
<dbReference type="EMBL" id="MSZX01000010">
    <property type="protein sequence ID" value="OPA74798.1"/>
    <property type="molecule type" value="Genomic_DNA"/>
</dbReference>
<gene>
    <name evidence="1" type="ORF">BVG16_22985</name>
</gene>
<evidence type="ECO:0000313" key="2">
    <source>
        <dbReference type="Proteomes" id="UP000190188"/>
    </source>
</evidence>
<organism evidence="1 2">
    <name type="scientific">Paenibacillus selenitireducens</name>
    <dbReference type="NCBI Taxonomy" id="1324314"/>
    <lineage>
        <taxon>Bacteria</taxon>
        <taxon>Bacillati</taxon>
        <taxon>Bacillota</taxon>
        <taxon>Bacilli</taxon>
        <taxon>Bacillales</taxon>
        <taxon>Paenibacillaceae</taxon>
        <taxon>Paenibacillus</taxon>
    </lineage>
</organism>
<protein>
    <recommendedName>
        <fullName evidence="3">VCBS repeat-containing protein</fullName>
    </recommendedName>
</protein>
<reference evidence="1 2" key="1">
    <citation type="submission" date="2017-01" db="EMBL/GenBank/DDBJ databases">
        <title>Genome analysis of Paenibacillus selenitrireducens ES3-24.</title>
        <authorList>
            <person name="Xu D."/>
            <person name="Yao R."/>
            <person name="Zheng S."/>
        </authorList>
    </citation>
    <scope>NUCLEOTIDE SEQUENCE [LARGE SCALE GENOMIC DNA]</scope>
    <source>
        <strain evidence="1 2">ES3-24</strain>
    </source>
</reference>
<dbReference type="SUPFAM" id="SSF69318">
    <property type="entry name" value="Integrin alpha N-terminal domain"/>
    <property type="match status" value="1"/>
</dbReference>
<evidence type="ECO:0008006" key="3">
    <source>
        <dbReference type="Google" id="ProtNLM"/>
    </source>
</evidence>
<dbReference type="InterPro" id="IPR028994">
    <property type="entry name" value="Integrin_alpha_N"/>
</dbReference>
<dbReference type="STRING" id="1324314.BVG16_22985"/>